<evidence type="ECO:0000256" key="2">
    <source>
        <dbReference type="ARBA" id="ARBA00011738"/>
    </source>
</evidence>
<dbReference type="Gene3D" id="2.60.260.20">
    <property type="entry name" value="Urease metallochaperone UreE, N-terminal domain"/>
    <property type="match status" value="2"/>
</dbReference>
<dbReference type="PROSITE" id="PS51188">
    <property type="entry name" value="ZF_CR"/>
    <property type="match status" value="1"/>
</dbReference>
<dbReference type="CDD" id="cd10747">
    <property type="entry name" value="DnaJ_C"/>
    <property type="match status" value="1"/>
</dbReference>
<dbReference type="GO" id="GO:0006260">
    <property type="term" value="P:DNA replication"/>
    <property type="evidence" value="ECO:0007669"/>
    <property type="project" value="UniProtKB-KW"/>
</dbReference>
<dbReference type="SUPFAM" id="SSF49493">
    <property type="entry name" value="HSP40/DnaJ peptide-binding domain"/>
    <property type="match status" value="2"/>
</dbReference>
<dbReference type="InterPro" id="IPR008971">
    <property type="entry name" value="HSP40/DnaJ_pept-bd"/>
</dbReference>
<dbReference type="PRINTS" id="PR00625">
    <property type="entry name" value="JDOMAIN"/>
</dbReference>
<evidence type="ECO:0000256" key="6">
    <source>
        <dbReference type="ARBA" id="ARBA00022737"/>
    </source>
</evidence>
<dbReference type="CDD" id="cd06257">
    <property type="entry name" value="DnaJ"/>
    <property type="match status" value="1"/>
</dbReference>
<evidence type="ECO:0000256" key="11">
    <source>
        <dbReference type="HAMAP-Rule" id="MF_01152"/>
    </source>
</evidence>
<comment type="cofactor">
    <cofactor evidence="11">
        <name>Zn(2+)</name>
        <dbReference type="ChEBI" id="CHEBI:29105"/>
    </cofactor>
    <text evidence="11">Binds 2 Zn(2+) ions per monomer.</text>
</comment>
<dbReference type="STRING" id="634498.mru_2040"/>
<dbReference type="PROSITE" id="PS50076">
    <property type="entry name" value="DNAJ_2"/>
    <property type="match status" value="1"/>
</dbReference>
<dbReference type="Gene3D" id="1.10.287.110">
    <property type="entry name" value="DnaJ domain"/>
    <property type="match status" value="1"/>
</dbReference>
<keyword evidence="4 11" id="KW-0235">DNA replication</keyword>
<comment type="subcellular location">
    <subcellularLocation>
        <location evidence="1 11">Cytoplasm</location>
    </subcellularLocation>
</comment>
<accession>D3E0R6</accession>
<dbReference type="EMBL" id="CP001719">
    <property type="protein sequence ID" value="ADC47890.1"/>
    <property type="molecule type" value="Genomic_DNA"/>
</dbReference>
<dbReference type="InterPro" id="IPR036410">
    <property type="entry name" value="HSP_DnaJ_Cys-rich_dom_sf"/>
</dbReference>
<evidence type="ECO:0000256" key="12">
    <source>
        <dbReference type="PROSITE-ProRule" id="PRU00546"/>
    </source>
</evidence>
<feature type="zinc finger region" description="CR-type" evidence="12">
    <location>
        <begin position="148"/>
        <end position="230"/>
    </location>
</feature>
<dbReference type="PANTHER" id="PTHR43096">
    <property type="entry name" value="DNAJ HOMOLOG 1, MITOCHONDRIAL-RELATED"/>
    <property type="match status" value="1"/>
</dbReference>
<dbReference type="SUPFAM" id="SSF46565">
    <property type="entry name" value="Chaperone J-domain"/>
    <property type="match status" value="1"/>
</dbReference>
<dbReference type="PATRIC" id="fig|634498.28.peg.2041"/>
<keyword evidence="3 11" id="KW-0963">Cytoplasm</keyword>
<name>D3E0R6_METRM</name>
<dbReference type="Pfam" id="PF01556">
    <property type="entry name" value="DnaJ_C"/>
    <property type="match status" value="1"/>
</dbReference>
<feature type="binding site" evidence="11">
    <location>
        <position position="181"/>
    </location>
    <ligand>
        <name>Zn(2+)</name>
        <dbReference type="ChEBI" id="CHEBI:29105"/>
        <label>2</label>
    </ligand>
</feature>
<dbReference type="PANTHER" id="PTHR43096:SF52">
    <property type="entry name" value="DNAJ HOMOLOG 1, MITOCHONDRIAL-RELATED"/>
    <property type="match status" value="1"/>
</dbReference>
<dbReference type="Pfam" id="PF00226">
    <property type="entry name" value="DnaJ"/>
    <property type="match status" value="1"/>
</dbReference>
<comment type="caution">
    <text evidence="11">Lacks conserved residue(s) required for the propagation of feature annotation.</text>
</comment>
<gene>
    <name evidence="11 15" type="primary">dnaJ</name>
    <name evidence="15" type="ordered locus">mru_2040</name>
</gene>
<dbReference type="GO" id="GO:0031072">
    <property type="term" value="F:heat shock protein binding"/>
    <property type="evidence" value="ECO:0007669"/>
    <property type="project" value="InterPro"/>
</dbReference>
<dbReference type="InterPro" id="IPR002939">
    <property type="entry name" value="DnaJ_C"/>
</dbReference>
<dbReference type="Gene3D" id="2.10.230.10">
    <property type="entry name" value="Heat shock protein DnaJ, cysteine-rich domain"/>
    <property type="match status" value="1"/>
</dbReference>
<dbReference type="NCBIfam" id="TIGR02349">
    <property type="entry name" value="DnaJ_bact"/>
    <property type="match status" value="1"/>
</dbReference>
<feature type="domain" description="CR-type" evidence="14">
    <location>
        <begin position="148"/>
        <end position="230"/>
    </location>
</feature>
<reference evidence="15 16" key="1">
    <citation type="journal article" date="2010" name="PLoS ONE">
        <title>The genome sequence of the rumen methanogen Methanobrevibacter ruminantium reveals new possibilities for controlling ruminant methane emissions.</title>
        <authorList>
            <person name="Leahy S.C."/>
            <person name="Kelly W.J."/>
            <person name="Altermann E."/>
            <person name="Ronimus R.S."/>
            <person name="Yeoman C.J."/>
            <person name="Pacheco D.M."/>
            <person name="Li D."/>
            <person name="Kong Z."/>
            <person name="McTavish S."/>
            <person name="Sang C."/>
            <person name="Lambie S.C."/>
            <person name="Janssen P.H."/>
            <person name="Dey D."/>
            <person name="Attwood G.T."/>
        </authorList>
    </citation>
    <scope>NUCLEOTIDE SEQUENCE [LARGE SCALE GENOMIC DNA]</scope>
    <source>
        <strain evidence="16">ATCC 35063 / DSM 1093 / JCM 13430 / OCM 146 / M1</strain>
    </source>
</reference>
<dbReference type="SMART" id="SM00271">
    <property type="entry name" value="DnaJ"/>
    <property type="match status" value="1"/>
</dbReference>
<dbReference type="InterPro" id="IPR018253">
    <property type="entry name" value="DnaJ_domain_CS"/>
</dbReference>
<evidence type="ECO:0000259" key="13">
    <source>
        <dbReference type="PROSITE" id="PS50076"/>
    </source>
</evidence>
<dbReference type="GO" id="GO:0005524">
    <property type="term" value="F:ATP binding"/>
    <property type="evidence" value="ECO:0007669"/>
    <property type="project" value="InterPro"/>
</dbReference>
<dbReference type="eggNOG" id="arCOG02846">
    <property type="taxonomic scope" value="Archaea"/>
</dbReference>
<evidence type="ECO:0000256" key="10">
    <source>
        <dbReference type="ARBA" id="ARBA00023186"/>
    </source>
</evidence>
<dbReference type="FunFam" id="2.10.230.10:FF:000002">
    <property type="entry name" value="Molecular chaperone DnaJ"/>
    <property type="match status" value="1"/>
</dbReference>
<evidence type="ECO:0000256" key="4">
    <source>
        <dbReference type="ARBA" id="ARBA00022705"/>
    </source>
</evidence>
<dbReference type="HAMAP" id="MF_01152">
    <property type="entry name" value="DnaJ"/>
    <property type="match status" value="1"/>
</dbReference>
<evidence type="ECO:0000256" key="5">
    <source>
        <dbReference type="ARBA" id="ARBA00022723"/>
    </source>
</evidence>
<dbReference type="InterPro" id="IPR036869">
    <property type="entry name" value="J_dom_sf"/>
</dbReference>
<evidence type="ECO:0000256" key="3">
    <source>
        <dbReference type="ARBA" id="ARBA00022490"/>
    </source>
</evidence>
<dbReference type="Pfam" id="PF00684">
    <property type="entry name" value="DnaJ_CXXCXGXG"/>
    <property type="match status" value="1"/>
</dbReference>
<dbReference type="InterPro" id="IPR001305">
    <property type="entry name" value="HSP_DnaJ_Cys-rich_dom"/>
</dbReference>
<feature type="binding site" evidence="11">
    <location>
        <position position="161"/>
    </location>
    <ligand>
        <name>Zn(2+)</name>
        <dbReference type="ChEBI" id="CHEBI:29105"/>
        <label>1</label>
    </ligand>
</feature>
<dbReference type="Proteomes" id="UP000008680">
    <property type="component" value="Chromosome"/>
</dbReference>
<evidence type="ECO:0000256" key="9">
    <source>
        <dbReference type="ARBA" id="ARBA00023016"/>
    </source>
</evidence>
<dbReference type="AlphaFoldDB" id="D3E0R6"/>
<organism evidence="15 16">
    <name type="scientific">Methanobrevibacter ruminantium (strain ATCC 35063 / DSM 1093 / JCM 13430 / OCM 146 / M1)</name>
    <name type="common">Methanobacterium ruminantium</name>
    <dbReference type="NCBI Taxonomy" id="634498"/>
    <lineage>
        <taxon>Archaea</taxon>
        <taxon>Methanobacteriati</taxon>
        <taxon>Methanobacteriota</taxon>
        <taxon>Methanomada group</taxon>
        <taxon>Methanobacteria</taxon>
        <taxon>Methanobacteriales</taxon>
        <taxon>Methanobacteriaceae</taxon>
        <taxon>Methanobrevibacter</taxon>
    </lineage>
</organism>
<comment type="domain">
    <text evidence="11">The J domain is necessary and sufficient to stimulate DnaK ATPase activity. Zinc center 1 plays an important role in the autonomous, DnaK-independent chaperone activity of DnaJ. Zinc center 2 is essential for interaction with DnaK and for DnaJ activity.</text>
</comment>
<keyword evidence="5 11" id="KW-0479">Metal-binding</keyword>
<protein>
    <recommendedName>
        <fullName evidence="11">Chaperone protein DnaJ</fullName>
    </recommendedName>
</protein>
<dbReference type="PROSITE" id="PS00636">
    <property type="entry name" value="DNAJ_1"/>
    <property type="match status" value="1"/>
</dbReference>
<feature type="binding site" evidence="11">
    <location>
        <position position="204"/>
    </location>
    <ligand>
        <name>Zn(2+)</name>
        <dbReference type="ChEBI" id="CHEBI:29105"/>
        <label>2</label>
    </ligand>
</feature>
<keyword evidence="6 11" id="KW-0677">Repeat</keyword>
<comment type="similarity">
    <text evidence="11">Belongs to the DnaJ family.</text>
</comment>
<dbReference type="HOGENOM" id="CLU_017633_0_7_2"/>
<comment type="function">
    <text evidence="11">Participates actively in the response to hyperosmotic and heat shock by preventing the aggregation of stress-denatured proteins and by disaggregating proteins, also in an autonomous, DnaK-independent fashion. Unfolded proteins bind initially to DnaJ; upon interaction with the DnaJ-bound protein, DnaK hydrolyzes its bound ATP, resulting in the formation of a stable complex. GrpE releases ADP from DnaK; ATP binding to DnaK triggers the release of the substrate protein, thus completing the reaction cycle. Several rounds of ATP-dependent interactions between DnaJ, DnaK and GrpE are required for fully efficient folding. Also involved, together with DnaK and GrpE, in the DNA replication of plasmids through activation of initiation proteins.</text>
</comment>
<feature type="binding site" evidence="11">
    <location>
        <position position="221"/>
    </location>
    <ligand>
        <name>Zn(2+)</name>
        <dbReference type="ChEBI" id="CHEBI:29105"/>
        <label>1</label>
    </ligand>
</feature>
<keyword evidence="7 11" id="KW-0863">Zinc-finger</keyword>
<feature type="binding site" evidence="11">
    <location>
        <position position="218"/>
    </location>
    <ligand>
        <name>Zn(2+)</name>
        <dbReference type="ChEBI" id="CHEBI:29105"/>
        <label>1</label>
    </ligand>
</feature>
<dbReference type="SUPFAM" id="SSF57938">
    <property type="entry name" value="DnaJ/Hsp40 cysteine-rich domain"/>
    <property type="match status" value="1"/>
</dbReference>
<keyword evidence="9 11" id="KW-0346">Stress response</keyword>
<feature type="binding site" evidence="11">
    <location>
        <position position="207"/>
    </location>
    <ligand>
        <name>Zn(2+)</name>
        <dbReference type="ChEBI" id="CHEBI:29105"/>
        <label>2</label>
    </ligand>
</feature>
<dbReference type="KEGG" id="mru:mru_2040"/>
<dbReference type="InterPro" id="IPR001623">
    <property type="entry name" value="DnaJ_domain"/>
</dbReference>
<evidence type="ECO:0000313" key="16">
    <source>
        <dbReference type="Proteomes" id="UP000008680"/>
    </source>
</evidence>
<evidence type="ECO:0000259" key="14">
    <source>
        <dbReference type="PROSITE" id="PS51188"/>
    </source>
</evidence>
<keyword evidence="16" id="KW-1185">Reference proteome</keyword>
<feature type="domain" description="J" evidence="13">
    <location>
        <begin position="9"/>
        <end position="76"/>
    </location>
</feature>
<dbReference type="InterPro" id="IPR012724">
    <property type="entry name" value="DnaJ"/>
</dbReference>
<dbReference type="GO" id="GO:0005737">
    <property type="term" value="C:cytoplasm"/>
    <property type="evidence" value="ECO:0007669"/>
    <property type="project" value="UniProtKB-SubCell"/>
</dbReference>
<feature type="binding site" evidence="11">
    <location>
        <position position="164"/>
    </location>
    <ligand>
        <name>Zn(2+)</name>
        <dbReference type="ChEBI" id="CHEBI:29105"/>
        <label>1</label>
    </ligand>
</feature>
<dbReference type="CDD" id="cd10719">
    <property type="entry name" value="DnaJ_zf"/>
    <property type="match status" value="1"/>
</dbReference>
<dbReference type="GO" id="GO:0042026">
    <property type="term" value="P:protein refolding"/>
    <property type="evidence" value="ECO:0007669"/>
    <property type="project" value="TreeGrafter"/>
</dbReference>
<comment type="subunit">
    <text evidence="2 11">Homodimer.</text>
</comment>
<dbReference type="NCBIfam" id="NF008035">
    <property type="entry name" value="PRK10767.1"/>
    <property type="match status" value="1"/>
</dbReference>
<proteinExistence type="inferred from homology"/>
<evidence type="ECO:0000256" key="7">
    <source>
        <dbReference type="ARBA" id="ARBA00022771"/>
    </source>
</evidence>
<dbReference type="GO" id="GO:0009408">
    <property type="term" value="P:response to heat"/>
    <property type="evidence" value="ECO:0007669"/>
    <property type="project" value="InterPro"/>
</dbReference>
<evidence type="ECO:0000256" key="8">
    <source>
        <dbReference type="ARBA" id="ARBA00022833"/>
    </source>
</evidence>
<dbReference type="GO" id="GO:0051082">
    <property type="term" value="F:unfolded protein binding"/>
    <property type="evidence" value="ECO:0007669"/>
    <property type="project" value="UniProtKB-UniRule"/>
</dbReference>
<dbReference type="FunFam" id="2.60.260.20:FF:000004">
    <property type="entry name" value="Molecular chaperone DnaJ"/>
    <property type="match status" value="1"/>
</dbReference>
<dbReference type="FunFam" id="1.10.287.110:FF:000031">
    <property type="entry name" value="Molecular chaperone DnaJ"/>
    <property type="match status" value="1"/>
</dbReference>
<sequence>MRKLAEKRDYYEVLGVDRTADEKEIKKAYRKLARKYHPDVAEEDKKEEATEKFKEISEAYAVLSDEEKRQRYDQFGHAGMDGFSNEDIFRNVNFEDIFQGFGGGGGFEDIFDILFGGSSRSRHYNAGPRRGGDIYTETTITLEEAASGVEKDIKIRHDVLCPECGGSRAEPGSEVETCPVCGGTGQRKQIRQSLFGQVMNVVQCGECKGTGKIIKEPCHNCKGKGTVKEDKTISVKIPAGVETGNRLRVSGEGHAGDLGGGNGDLYVEINVKPHKDFERDGANLYYEKQISFVQASLGDTVDIPTIDGAVELKIPAGTQSGTVFRLKEKGMPQMRRSTKGNLYVTITVVVPQKLNKEQQKLLRKFAQISGDEISVYKKGIFDKVRDAINNP</sequence>
<keyword evidence="8 11" id="KW-0862">Zinc</keyword>
<keyword evidence="10 11" id="KW-0143">Chaperone</keyword>
<evidence type="ECO:0000313" key="15">
    <source>
        <dbReference type="EMBL" id="ADC47890.1"/>
    </source>
</evidence>
<dbReference type="GO" id="GO:0008270">
    <property type="term" value="F:zinc ion binding"/>
    <property type="evidence" value="ECO:0007669"/>
    <property type="project" value="UniProtKB-UniRule"/>
</dbReference>
<feature type="binding site" evidence="11">
    <location>
        <position position="178"/>
    </location>
    <ligand>
        <name>Zn(2+)</name>
        <dbReference type="ChEBI" id="CHEBI:29105"/>
        <label>2</label>
    </ligand>
</feature>
<dbReference type="NCBIfam" id="NF010876">
    <property type="entry name" value="PRK14283.1"/>
    <property type="match status" value="1"/>
</dbReference>
<evidence type="ECO:0000256" key="1">
    <source>
        <dbReference type="ARBA" id="ARBA00004496"/>
    </source>
</evidence>